<comment type="caution">
    <text evidence="3">The sequence shown here is derived from an EMBL/GenBank/DDBJ whole genome shotgun (WGS) entry which is preliminary data.</text>
</comment>
<name>A0A921MF56_9MICO</name>
<evidence type="ECO:0000256" key="2">
    <source>
        <dbReference type="SAM" id="Phobius"/>
    </source>
</evidence>
<gene>
    <name evidence="3" type="ORF">K8V08_07950</name>
</gene>
<reference evidence="3" key="1">
    <citation type="journal article" date="2021" name="PeerJ">
        <title>Extensive microbial diversity within the chicken gut microbiome revealed by metagenomics and culture.</title>
        <authorList>
            <person name="Gilroy R."/>
            <person name="Ravi A."/>
            <person name="Getino M."/>
            <person name="Pursley I."/>
            <person name="Horton D.L."/>
            <person name="Alikhan N.F."/>
            <person name="Baker D."/>
            <person name="Gharbi K."/>
            <person name="Hall N."/>
            <person name="Watson M."/>
            <person name="Adriaenssens E.M."/>
            <person name="Foster-Nyarko E."/>
            <person name="Jarju S."/>
            <person name="Secka A."/>
            <person name="Antonio M."/>
            <person name="Oren A."/>
            <person name="Chaudhuri R.R."/>
            <person name="La Ragione R."/>
            <person name="Hildebrand F."/>
            <person name="Pallen M.J."/>
        </authorList>
    </citation>
    <scope>NUCLEOTIDE SEQUENCE</scope>
    <source>
        <strain evidence="3">ChiGjej5B5-7349</strain>
    </source>
</reference>
<dbReference type="AlphaFoldDB" id="A0A921MF56"/>
<feature type="non-terminal residue" evidence="3">
    <location>
        <position position="1"/>
    </location>
</feature>
<feature type="compositionally biased region" description="Polar residues" evidence="1">
    <location>
        <begin position="73"/>
        <end position="87"/>
    </location>
</feature>
<sequence length="120" mass="12374">RKALKQAGKDIEKRTAQTQKSSSGATWFWVGLGVVGAGAIAFAVARRLRPVEDPWSTPLPGNRPADARPVGSTPRSEQSPAQSITSQVPAPAAAVDNAKAEGVDVEGPSDDTEGGDKPTA</sequence>
<organism evidence="3 4">
    <name type="scientific">Brevibacterium senegalense</name>
    <dbReference type="NCBI Taxonomy" id="1033736"/>
    <lineage>
        <taxon>Bacteria</taxon>
        <taxon>Bacillati</taxon>
        <taxon>Actinomycetota</taxon>
        <taxon>Actinomycetes</taxon>
        <taxon>Micrococcales</taxon>
        <taxon>Brevibacteriaceae</taxon>
        <taxon>Brevibacterium</taxon>
    </lineage>
</organism>
<evidence type="ECO:0000313" key="4">
    <source>
        <dbReference type="Proteomes" id="UP000784435"/>
    </source>
</evidence>
<feature type="region of interest" description="Disordered" evidence="1">
    <location>
        <begin position="1"/>
        <end position="23"/>
    </location>
</feature>
<keyword evidence="2" id="KW-0812">Transmembrane</keyword>
<keyword evidence="2" id="KW-0472">Membrane</keyword>
<keyword evidence="2" id="KW-1133">Transmembrane helix</keyword>
<feature type="region of interest" description="Disordered" evidence="1">
    <location>
        <begin position="52"/>
        <end position="120"/>
    </location>
</feature>
<proteinExistence type="predicted"/>
<evidence type="ECO:0000313" key="3">
    <source>
        <dbReference type="EMBL" id="HJG80331.1"/>
    </source>
</evidence>
<feature type="transmembrane region" description="Helical" evidence="2">
    <location>
        <begin position="27"/>
        <end position="45"/>
    </location>
</feature>
<evidence type="ECO:0000256" key="1">
    <source>
        <dbReference type="SAM" id="MobiDB-lite"/>
    </source>
</evidence>
<dbReference type="EMBL" id="DYUK01000170">
    <property type="protein sequence ID" value="HJG80331.1"/>
    <property type="molecule type" value="Genomic_DNA"/>
</dbReference>
<reference evidence="3" key="2">
    <citation type="submission" date="2021-09" db="EMBL/GenBank/DDBJ databases">
        <authorList>
            <person name="Gilroy R."/>
        </authorList>
    </citation>
    <scope>NUCLEOTIDE SEQUENCE</scope>
    <source>
        <strain evidence="3">ChiGjej5B5-7349</strain>
    </source>
</reference>
<protein>
    <submittedName>
        <fullName evidence="3">Uncharacterized protein</fullName>
    </submittedName>
</protein>
<dbReference type="Proteomes" id="UP000784435">
    <property type="component" value="Unassembled WGS sequence"/>
</dbReference>
<accession>A0A921MF56</accession>
<feature type="compositionally biased region" description="Acidic residues" evidence="1">
    <location>
        <begin position="103"/>
        <end position="113"/>
    </location>
</feature>